<feature type="region of interest" description="Disordered" evidence="1">
    <location>
        <begin position="1"/>
        <end position="28"/>
    </location>
</feature>
<reference evidence="3" key="1">
    <citation type="submission" date="2023-05" db="EMBL/GenBank/DDBJ databases">
        <authorList>
            <person name="Stuckert A."/>
        </authorList>
    </citation>
    <scope>NUCLEOTIDE SEQUENCE</scope>
</reference>
<keyword evidence="2" id="KW-0472">Membrane</keyword>
<organism evidence="3 4">
    <name type="scientific">Staurois parvus</name>
    <dbReference type="NCBI Taxonomy" id="386267"/>
    <lineage>
        <taxon>Eukaryota</taxon>
        <taxon>Metazoa</taxon>
        <taxon>Chordata</taxon>
        <taxon>Craniata</taxon>
        <taxon>Vertebrata</taxon>
        <taxon>Euteleostomi</taxon>
        <taxon>Amphibia</taxon>
        <taxon>Batrachia</taxon>
        <taxon>Anura</taxon>
        <taxon>Neobatrachia</taxon>
        <taxon>Ranoidea</taxon>
        <taxon>Ranidae</taxon>
        <taxon>Staurois</taxon>
    </lineage>
</organism>
<protein>
    <submittedName>
        <fullName evidence="3">Uncharacterized protein</fullName>
    </submittedName>
</protein>
<dbReference type="Proteomes" id="UP001162483">
    <property type="component" value="Unassembled WGS sequence"/>
</dbReference>
<evidence type="ECO:0000256" key="1">
    <source>
        <dbReference type="SAM" id="MobiDB-lite"/>
    </source>
</evidence>
<evidence type="ECO:0000256" key="2">
    <source>
        <dbReference type="SAM" id="Phobius"/>
    </source>
</evidence>
<dbReference type="EMBL" id="CATNWA010019535">
    <property type="protein sequence ID" value="CAI9613729.1"/>
    <property type="molecule type" value="Genomic_DNA"/>
</dbReference>
<feature type="transmembrane region" description="Helical" evidence="2">
    <location>
        <begin position="50"/>
        <end position="70"/>
    </location>
</feature>
<keyword evidence="2" id="KW-1133">Transmembrane helix</keyword>
<sequence>MARTQGPHDPLLPGGPMSCQSAPGKNERKSHILGCHQNCNRWEIFKMGTLVVVTLIISLWGDFLSLPVLAMGQEVKGNLP</sequence>
<name>A0ABN9GXS4_9NEOB</name>
<keyword evidence="2" id="KW-0812">Transmembrane</keyword>
<evidence type="ECO:0000313" key="3">
    <source>
        <dbReference type="EMBL" id="CAI9613729.1"/>
    </source>
</evidence>
<evidence type="ECO:0000313" key="4">
    <source>
        <dbReference type="Proteomes" id="UP001162483"/>
    </source>
</evidence>
<comment type="caution">
    <text evidence="3">The sequence shown here is derived from an EMBL/GenBank/DDBJ whole genome shotgun (WGS) entry which is preliminary data.</text>
</comment>
<keyword evidence="4" id="KW-1185">Reference proteome</keyword>
<gene>
    <name evidence="3" type="ORF">SPARVUS_LOCUS14930976</name>
</gene>
<proteinExistence type="predicted"/>
<feature type="non-terminal residue" evidence="3">
    <location>
        <position position="80"/>
    </location>
</feature>
<accession>A0ABN9GXS4</accession>